<accession>A0A9X1PHE5</accession>
<organism evidence="1 2">
    <name type="scientific">Dyadobacter chenwenxiniae</name>
    <dbReference type="NCBI Taxonomy" id="2906456"/>
    <lineage>
        <taxon>Bacteria</taxon>
        <taxon>Pseudomonadati</taxon>
        <taxon>Bacteroidota</taxon>
        <taxon>Cytophagia</taxon>
        <taxon>Cytophagales</taxon>
        <taxon>Spirosomataceae</taxon>
        <taxon>Dyadobacter</taxon>
    </lineage>
</organism>
<comment type="caution">
    <text evidence="1">The sequence shown here is derived from an EMBL/GenBank/DDBJ whole genome shotgun (WGS) entry which is preliminary data.</text>
</comment>
<reference evidence="1" key="1">
    <citation type="submission" date="2021-12" db="EMBL/GenBank/DDBJ databases">
        <title>Novel species in genus Dyadobacter.</title>
        <authorList>
            <person name="Ma C."/>
        </authorList>
    </citation>
    <scope>NUCLEOTIDE SEQUENCE</scope>
    <source>
        <strain evidence="1">LJ419</strain>
    </source>
</reference>
<keyword evidence="2" id="KW-1185">Reference proteome</keyword>
<protein>
    <submittedName>
        <fullName evidence="1">SGNH/GDSL hydrolase family protein</fullName>
    </submittedName>
</protein>
<sequence>MNNQPRKVADLTAFIENPFPIIMQFLKPSIIVAPVVVELWSNKAIFVVVPSSAVGANISFTLTVAWLRVIENAQIYVKFAGETKFSFPIKTTLDGAVSSESTFVITAPSIGTVRVSSFSDEATAAKALEAIQAAEEARGYRDEAKDLVASAGTGIEQKGMYNWATNTPTLSADATIGQTDPEKYQIYDIPATGVGLAQFSGKNFTAGDTMGEGKLKQDPSGQWFFIAESSSLLAKLDAQFSLNSSLVGPSVVSTYTTNSTSGSTTRILGQNKAGLLETITVWITRGGILEVKIFRKNPDTSYNLINTFYLLTKTGQNNFSLANGDFPEVILLDTDYLGWHHAYVNSSNNTAFVGFKNEGPPTYFIAGNAAGTNLDAAEALTTSFGFNYTVSVGVTAARQTQSNAKITANATSSLSAEESSRAYLQESPDVVSGVTDSLSTYTLTPSEDVTRIYYTPLTAGYIKAVQLWATRAGDITFFIFSKNANGTFNIVTSFEVTAVLGLNTIAPADTVTVKKGEYWGWYVNNPGGQIGYKATAGTIYPFLAGLPSGSNILFNANSANLFAVNITVGTGALTDKVNDALSRLDVVEEDISLKRTGAPVGLIKKYSLLVATKPSDWVEAGAWSWTTSGLQSPGSGSWGTYAYWNKPSSLDEDAVCIRVQAVNASSVFAIVRKSQLVVGTSILEADLGAGKIKLYPQIANIGDTPGTSVAEIDIPFARVANREYLLTLRKDREIFYGKLVDTVTQESVQLVYNSIGGTSCGECVDAPGIIFRSGSIIIKDLAHTTAMPYNPYMTIVTDSIGDGDTIRNEPSGGYMNRWAGIVSARIKDNMFLSARGGDTTALSAAKLTDILAMIGEIKIFIYAIGVNDSNLTTWQNGKNAARAAVLAHSPKAEFIVITLPPRDDRAAYDTQVTNAVLAGPDRYLDFAKWMTTNGDRVTRENTLFLPDEIHPNVAGHAKLGSGVINELGL</sequence>
<dbReference type="SUPFAM" id="SSF52266">
    <property type="entry name" value="SGNH hydrolase"/>
    <property type="match status" value="1"/>
</dbReference>
<dbReference type="EMBL" id="JAJTTC010000001">
    <property type="protein sequence ID" value="MCF0059924.1"/>
    <property type="molecule type" value="Genomic_DNA"/>
</dbReference>
<dbReference type="InterPro" id="IPR036514">
    <property type="entry name" value="SGNH_hydro_sf"/>
</dbReference>
<dbReference type="AlphaFoldDB" id="A0A9X1PHE5"/>
<dbReference type="GO" id="GO:0016788">
    <property type="term" value="F:hydrolase activity, acting on ester bonds"/>
    <property type="evidence" value="ECO:0007669"/>
    <property type="project" value="UniProtKB-ARBA"/>
</dbReference>
<dbReference type="CDD" id="cd00229">
    <property type="entry name" value="SGNH_hydrolase"/>
    <property type="match status" value="1"/>
</dbReference>
<gene>
    <name evidence="1" type="ORF">LXM26_00355</name>
</gene>
<evidence type="ECO:0000313" key="2">
    <source>
        <dbReference type="Proteomes" id="UP001139000"/>
    </source>
</evidence>
<keyword evidence="1" id="KW-0378">Hydrolase</keyword>
<name>A0A9X1PHE5_9BACT</name>
<dbReference type="Proteomes" id="UP001139000">
    <property type="component" value="Unassembled WGS sequence"/>
</dbReference>
<dbReference type="Gene3D" id="3.40.50.1110">
    <property type="entry name" value="SGNH hydrolase"/>
    <property type="match status" value="1"/>
</dbReference>
<proteinExistence type="predicted"/>
<dbReference type="RefSeq" id="WP_234652214.1">
    <property type="nucleotide sequence ID" value="NZ_CP094997.1"/>
</dbReference>
<evidence type="ECO:0000313" key="1">
    <source>
        <dbReference type="EMBL" id="MCF0059924.1"/>
    </source>
</evidence>